<dbReference type="SUPFAM" id="SSF52540">
    <property type="entry name" value="P-loop containing nucleoside triphosphate hydrolases"/>
    <property type="match status" value="1"/>
</dbReference>
<keyword evidence="3" id="KW-1185">Reference proteome</keyword>
<sequence length="1022" mass="113170">MGKQHEFWFEDELCEYLEQHGWLYSHDDTGYDKQRALYPDDVFAWLDETQPEALTERLPASGDQKQAQAQLLGRLVQALDKPFAQGGGTLNVLRRGFTDVSTHFDMCQFKPAQQLNPASLERYAKVRLRVMRQVFYSASNQKSLDLVFFVNGLPVATMEVKTDFTQSVQDAVIQYRKDRTPRDPVTKKTEPLLAFGKRALVHFAASNSEVWMTTRLAGAETVFLPFNMGNDGGKGNPPNPNGSPTSYLWERVLQRDAWLGIIGSFLHASSRKETDPVTGEVTVQESLLFPRFHQWESVTQLVAAARVEGPGHTYLIQHSAGSGKTNSIAWTAHQLSTLHDDTGKKVFDSVIVVTDRTVLDDQLQDAIYQIDHKSGVVVPITRGTGDSKSAQLKAALAEGRQIIIVTIQTFPFALSEIRKSGALVGRSFAIIADEAHSSQTGTTSAKLKQVLSPDELASLEDGGEIDIEAILAAEMAEKADAKNVSYFAYTATPKAKTLELFGRPGSDGLPKPFHLYTMQQAIEERFILDVLQNYTPYKLAFKLNTGVEYDSDDPIVNRSEASKALMRWVRLHEYNIAQKVALIVEHYRDNVAWRLNGQAKAMVVTASRVEAVRYKLAFDKYIAAKKYVGLHALVAFSGDVTDPQSGPGPFNETSMNPGLRGRRLPAAFASDDYQVMIVANKFQTGFDQPLLVAMYVDKKLSGVTTVQTLSRLNRVATGKDQTFVLDFVNDPALILADFQPYYRVATLAEVSDPNVIHDLRNKLDQALIYEESEVEGAAAAFVREEDNSILTKWMTPAKQRFAGQYTAAVEAGDASRIEQLDLFRRDLNSYIRAYDFLGQLIDYHDTGLEKRSIFYRLLAPLISDGIVNTSIDLDGVALTHYNLRPEEAEDLQLSGEGEPLAAFTAAGSGSARDPEFVRLGELIDTMNTLFEGDGLTDADMVGFSGYLGGKFDESSTLREQARVNTFEQFIASPDLSTAFLDAVIDSDANFSSMSAQVLGSAAVQKGILALLARDFYERHGRG</sequence>
<organism evidence="2 3">
    <name type="scientific">Pseudolysinimonas kribbensis</name>
    <dbReference type="NCBI Taxonomy" id="433641"/>
    <lineage>
        <taxon>Bacteria</taxon>
        <taxon>Bacillati</taxon>
        <taxon>Actinomycetota</taxon>
        <taxon>Actinomycetes</taxon>
        <taxon>Micrococcales</taxon>
        <taxon>Microbacteriaceae</taxon>
        <taxon>Pseudolysinimonas</taxon>
    </lineage>
</organism>
<protein>
    <recommendedName>
        <fullName evidence="1">Helicase ATP-binding domain-containing protein</fullName>
    </recommendedName>
</protein>
<dbReference type="InterPro" id="IPR007409">
    <property type="entry name" value="Restrct_endonuc_type1_HsdR_N"/>
</dbReference>
<dbReference type="InterPro" id="IPR055180">
    <property type="entry name" value="HsdR_RecA-like_helicase_dom_2"/>
</dbReference>
<comment type="caution">
    <text evidence="2">The sequence shown here is derived from an EMBL/GenBank/DDBJ whole genome shotgun (WGS) entry which is preliminary data.</text>
</comment>
<dbReference type="EMBL" id="BSVB01000001">
    <property type="protein sequence ID" value="GMA96657.1"/>
    <property type="molecule type" value="Genomic_DNA"/>
</dbReference>
<accession>A0ABQ6K7K9</accession>
<reference evidence="3" key="1">
    <citation type="journal article" date="2019" name="Int. J. Syst. Evol. Microbiol.">
        <title>The Global Catalogue of Microorganisms (GCM) 10K type strain sequencing project: providing services to taxonomists for standard genome sequencing and annotation.</title>
        <authorList>
            <consortium name="The Broad Institute Genomics Platform"/>
            <consortium name="The Broad Institute Genome Sequencing Center for Infectious Disease"/>
            <person name="Wu L."/>
            <person name="Ma J."/>
        </authorList>
    </citation>
    <scope>NUCLEOTIDE SEQUENCE [LARGE SCALE GENOMIC DNA]</scope>
    <source>
        <strain evidence="3">NBRC 108894</strain>
    </source>
</reference>
<dbReference type="SMART" id="SM00487">
    <property type="entry name" value="DEXDc"/>
    <property type="match status" value="1"/>
</dbReference>
<dbReference type="Pfam" id="PF22679">
    <property type="entry name" value="T1R_D3-like"/>
    <property type="match status" value="1"/>
</dbReference>
<evidence type="ECO:0000313" key="2">
    <source>
        <dbReference type="EMBL" id="GMA96657.1"/>
    </source>
</evidence>
<dbReference type="PANTHER" id="PTHR42927">
    <property type="entry name" value="HELICASE SUPERFAMILY 1 AND 2 DOMAIN-CONTAINING PROTEIN"/>
    <property type="match status" value="1"/>
</dbReference>
<proteinExistence type="predicted"/>
<dbReference type="RefSeq" id="WP_284255181.1">
    <property type="nucleotide sequence ID" value="NZ_BAAAQO010000004.1"/>
</dbReference>
<dbReference type="InterPro" id="IPR040980">
    <property type="entry name" value="SWI2_SNF2"/>
</dbReference>
<name>A0ABQ6K7K9_9MICO</name>
<dbReference type="Proteomes" id="UP001157034">
    <property type="component" value="Unassembled WGS sequence"/>
</dbReference>
<dbReference type="InterPro" id="IPR027417">
    <property type="entry name" value="P-loop_NTPase"/>
</dbReference>
<gene>
    <name evidence="2" type="ORF">GCM10025881_34810</name>
</gene>
<dbReference type="Gene3D" id="3.90.1570.50">
    <property type="match status" value="1"/>
</dbReference>
<dbReference type="InterPro" id="IPR014001">
    <property type="entry name" value="Helicase_ATP-bd"/>
</dbReference>
<dbReference type="Pfam" id="PF04313">
    <property type="entry name" value="HSDR_N"/>
    <property type="match status" value="1"/>
</dbReference>
<dbReference type="PANTHER" id="PTHR42927:SF1">
    <property type="entry name" value="HELICASE SUPERFAMILY 1 AND 2 DOMAIN-CONTAINING PROTEIN"/>
    <property type="match status" value="1"/>
</dbReference>
<dbReference type="Pfam" id="PF18766">
    <property type="entry name" value="SWI2_SNF2"/>
    <property type="match status" value="1"/>
</dbReference>
<dbReference type="Gene3D" id="3.40.50.300">
    <property type="entry name" value="P-loop containing nucleotide triphosphate hydrolases"/>
    <property type="match status" value="3"/>
</dbReference>
<feature type="domain" description="Helicase ATP-binding" evidence="1">
    <location>
        <begin position="286"/>
        <end position="516"/>
    </location>
</feature>
<evidence type="ECO:0000259" key="1">
    <source>
        <dbReference type="SMART" id="SM00487"/>
    </source>
</evidence>
<evidence type="ECO:0000313" key="3">
    <source>
        <dbReference type="Proteomes" id="UP001157034"/>
    </source>
</evidence>